<evidence type="ECO:0000313" key="1">
    <source>
        <dbReference type="EMBL" id="TLU98850.1"/>
    </source>
</evidence>
<organism evidence="1 2">
    <name type="scientific">Dyadobacter luticola</name>
    <dbReference type="NCBI Taxonomy" id="1979387"/>
    <lineage>
        <taxon>Bacteria</taxon>
        <taxon>Pseudomonadati</taxon>
        <taxon>Bacteroidota</taxon>
        <taxon>Cytophagia</taxon>
        <taxon>Cytophagales</taxon>
        <taxon>Spirosomataceae</taxon>
        <taxon>Dyadobacter</taxon>
    </lineage>
</organism>
<gene>
    <name evidence="1" type="ORF">FEN17_19845</name>
</gene>
<dbReference type="RefSeq" id="WP_138367140.1">
    <property type="nucleotide sequence ID" value="NZ_VCEJ01000005.1"/>
</dbReference>
<protein>
    <submittedName>
        <fullName evidence="1">Uncharacterized protein</fullName>
    </submittedName>
</protein>
<name>A0A5R9KRK7_9BACT</name>
<dbReference type="AlphaFoldDB" id="A0A5R9KRK7"/>
<sequence>MKYTKADLEELVLLQLANLEAMNELVNTMRRQNSLIEKANIALKDDIEKFRKKQYIFAARKRTRKARPATEALKPL</sequence>
<comment type="caution">
    <text evidence="1">The sequence shown here is derived from an EMBL/GenBank/DDBJ whole genome shotgun (WGS) entry which is preliminary data.</text>
</comment>
<dbReference type="Proteomes" id="UP000306402">
    <property type="component" value="Unassembled WGS sequence"/>
</dbReference>
<keyword evidence="2" id="KW-1185">Reference proteome</keyword>
<evidence type="ECO:0000313" key="2">
    <source>
        <dbReference type="Proteomes" id="UP000306402"/>
    </source>
</evidence>
<accession>A0A5R9KRK7</accession>
<reference evidence="1 2" key="1">
    <citation type="submission" date="2019-05" db="EMBL/GenBank/DDBJ databases">
        <authorList>
            <person name="Qu J.-H."/>
        </authorList>
    </citation>
    <scope>NUCLEOTIDE SEQUENCE [LARGE SCALE GENOMIC DNA]</scope>
    <source>
        <strain evidence="1 2">T17</strain>
    </source>
</reference>
<dbReference type="EMBL" id="VCEJ01000005">
    <property type="protein sequence ID" value="TLU98850.1"/>
    <property type="molecule type" value="Genomic_DNA"/>
</dbReference>
<proteinExistence type="predicted"/>